<dbReference type="GO" id="GO:0003677">
    <property type="term" value="F:DNA binding"/>
    <property type="evidence" value="ECO:0007669"/>
    <property type="project" value="UniProtKB-KW"/>
</dbReference>
<reference evidence="2" key="1">
    <citation type="submission" date="2021-08" db="EMBL/GenBank/DDBJ databases">
        <authorList>
            <person name="Stevens D.C."/>
        </authorList>
    </citation>
    <scope>NUCLEOTIDE SEQUENCE</scope>
    <source>
        <strain evidence="2">DSM 53165</strain>
    </source>
</reference>
<name>A0ABS7TVF0_9BACT</name>
<feature type="compositionally biased region" description="Basic and acidic residues" evidence="1">
    <location>
        <begin position="97"/>
        <end position="106"/>
    </location>
</feature>
<protein>
    <submittedName>
        <fullName evidence="2">MmcQ/YjbR family DNA-binding protein</fullName>
    </submittedName>
</protein>
<accession>A0ABS7TVF0</accession>
<evidence type="ECO:0000313" key="3">
    <source>
        <dbReference type="Proteomes" id="UP001139031"/>
    </source>
</evidence>
<dbReference type="InterPro" id="IPR058532">
    <property type="entry name" value="YjbR/MT2646/Rv2570-like"/>
</dbReference>
<dbReference type="SUPFAM" id="SSF142906">
    <property type="entry name" value="YjbR-like"/>
    <property type="match status" value="1"/>
</dbReference>
<dbReference type="InterPro" id="IPR038056">
    <property type="entry name" value="YjbR-like_sf"/>
</dbReference>
<dbReference type="Proteomes" id="UP001139031">
    <property type="component" value="Unassembled WGS sequence"/>
</dbReference>
<feature type="region of interest" description="Disordered" evidence="1">
    <location>
        <begin position="96"/>
        <end position="116"/>
    </location>
</feature>
<dbReference type="Pfam" id="PF04237">
    <property type="entry name" value="YjbR"/>
    <property type="match status" value="1"/>
</dbReference>
<evidence type="ECO:0000313" key="2">
    <source>
        <dbReference type="EMBL" id="MBZ5712237.1"/>
    </source>
</evidence>
<dbReference type="RefSeq" id="WP_224194000.1">
    <property type="nucleotide sequence ID" value="NZ_JAIRAU010000029.1"/>
</dbReference>
<comment type="caution">
    <text evidence="2">The sequence shown here is derived from an EMBL/GenBank/DDBJ whole genome shotgun (WGS) entry which is preliminary data.</text>
</comment>
<keyword evidence="3" id="KW-1185">Reference proteome</keyword>
<organism evidence="2 3">
    <name type="scientific">Nannocystis pusilla</name>
    <dbReference type="NCBI Taxonomy" id="889268"/>
    <lineage>
        <taxon>Bacteria</taxon>
        <taxon>Pseudomonadati</taxon>
        <taxon>Myxococcota</taxon>
        <taxon>Polyangia</taxon>
        <taxon>Nannocystales</taxon>
        <taxon>Nannocystaceae</taxon>
        <taxon>Nannocystis</taxon>
    </lineage>
</organism>
<keyword evidence="2" id="KW-0238">DNA-binding</keyword>
<dbReference type="EMBL" id="JAIRAU010000029">
    <property type="protein sequence ID" value="MBZ5712237.1"/>
    <property type="molecule type" value="Genomic_DNA"/>
</dbReference>
<proteinExistence type="predicted"/>
<sequence length="116" mass="12753">MIATARFREIALGFEGASEVPHMDRAAFRTKRRIFATLPPDGATANLLLERDLQEALCEAKPEAFAPVPGGWGRMGYTTVNLRVVSEPDLLAALTEAHARASEPKKKPAAKRARRR</sequence>
<feature type="compositionally biased region" description="Basic residues" evidence="1">
    <location>
        <begin position="107"/>
        <end position="116"/>
    </location>
</feature>
<gene>
    <name evidence="2" type="ORF">K7C98_23595</name>
</gene>
<evidence type="ECO:0000256" key="1">
    <source>
        <dbReference type="SAM" id="MobiDB-lite"/>
    </source>
</evidence>